<evidence type="ECO:0000256" key="2">
    <source>
        <dbReference type="ARBA" id="ARBA00023180"/>
    </source>
</evidence>
<proteinExistence type="predicted"/>
<dbReference type="PANTHER" id="PTHR44427">
    <property type="entry name" value="CARCINOEMBRYONIC ANTIGEN-RELATED CELL ADHESION MOLECULE 19"/>
    <property type="match status" value="1"/>
</dbReference>
<keyword evidence="4" id="KW-1185">Reference proteome</keyword>
<reference evidence="3 4" key="1">
    <citation type="submission" date="2011-11" db="EMBL/GenBank/DDBJ databases">
        <title>Complete sequence of Spirochaeta sp. grapes.</title>
        <authorList>
            <consortium name="US DOE Joint Genome Institute"/>
            <person name="Lucas S."/>
            <person name="Han J."/>
            <person name="Lapidus A."/>
            <person name="Cheng J.-F."/>
            <person name="Goodwin L."/>
            <person name="Pitluck S."/>
            <person name="Peters L."/>
            <person name="Ovchinnikova G."/>
            <person name="Munk A.C."/>
            <person name="Detter J.C."/>
            <person name="Han C."/>
            <person name="Tapia R."/>
            <person name="Land M."/>
            <person name="Hauser L."/>
            <person name="Kyrpides N."/>
            <person name="Ivanova N."/>
            <person name="Pagani I."/>
            <person name="Ritalahtilisa K."/>
            <person name="Loeffler F."/>
            <person name="Woyke T."/>
        </authorList>
    </citation>
    <scope>NUCLEOTIDE SEQUENCE [LARGE SCALE GENOMIC DNA]</scope>
    <source>
        <strain evidence="4">ATCC BAA-1885 / DSM 22778 / Grapes</strain>
    </source>
</reference>
<dbReference type="EMBL" id="CP003155">
    <property type="protein sequence ID" value="AEV28790.1"/>
    <property type="molecule type" value="Genomic_DNA"/>
</dbReference>
<gene>
    <name evidence="3" type="ordered locus">SpiGrapes_0965</name>
</gene>
<dbReference type="eggNOG" id="COG4964">
    <property type="taxonomic scope" value="Bacteria"/>
</dbReference>
<dbReference type="InterPro" id="IPR050831">
    <property type="entry name" value="CEA_cell_adhesion"/>
</dbReference>
<dbReference type="InterPro" id="IPR035986">
    <property type="entry name" value="PKD_dom_sf"/>
</dbReference>
<dbReference type="Proteomes" id="UP000005632">
    <property type="component" value="Chromosome"/>
</dbReference>
<sequence>MAKSSPRMSYAFCKRGFVVVVILLLLCNPAFAKVRKATSRVLSIPYDVVTTRKANFKPGDILGTPLISMTINNDETPAFLLLQLDIDFGGTWESESASVELVKKFASNENLTFSNTDLLDYVADIRSGQTSEGLMDAVGISSFSDAETVISSITSFPEGTYTIGLKAFEITLSDPNNIRSSIIQQGSALKSEEVTFNVVTIGSISILKTPTVEDPSLTFQVPEIPFYNDASIATNSSTKVTITGAGVSETLSKNHGRSRAAFSTAIKGYPSDLPDGEVTYDLSSIPFRAGERYTVAIEYNDGYGYSITSKTIALTSFTAPRLTTSIDTTSPYQPEFVWNFSGLDYTPWVKEYRIYLNGNYLGYTTANSYSVSSPLSPGTAYSWYVMPINKDGTPFFSSPSALSKSFTTKNHDQLEIRLISPNSNATLLTGESYTFEGIATFFDEATQKSATWKIGTESKNGTAINYTPTKRYTANSLVAQLNVTDSLNLSKNSANLYCTVLDPAIAIEGGSFRTINKEVSTWLSIDSQKTRDLQKVEWFANGELLGTGNQINPSFSESKSYDIYAEGTSIADFDGKTKSVQSPTIKVTVVGEGPVISITRPTFVVEVPVGNSLELLSEISHENELSSVTWSMTGTENGNLGTSPSRATFTPNKEGEYTISVQAVDIHGKDATASIKVMAIDPKISLTSPTANTVFALNSILTPVIQAPNAKRITWFVNNREIPGTSLALSSFGIGTYELYARASWDAVDSQGNPKVFTKDSSKITFTVKDLVPPSVTIQFPRNDMQLKTGTTYTLQASAQSSSLRQSWWEVEGVRLGSNTFTPSPSLGKKVLTLTYKALNSDGIIGSKSVSVKLANPAVYLTKPASSSFLVGSTIPIGASVVDGELFWVVDDKEIADWDKTIGTTGNHTIQAGWSLNAVDSNGNQKTFKELSEKATVTVFSDKPPQIIAKTPSEDIIHQLFDVPVIFSVTASSENTLEQTKWNIYSEGTSIREVSATSISHRSWAPGLYTVKAEVSDAQNLSTSHEWTVKIINPKAIITFPERGMTFAKNQVPVPVVSTEDVSSYTLTVDGKPAGPDFNWNGLALGNHTLVATGSYSVLGKSGLQQTAGHTVSFSIENRTPPSFEAEGFHDNDRIVAGLRYNFQASVSNGETLQWFKNGSLVSSSRQYSFTPIASEKTIELKLRGKLNNLTVDKTYNLNVIDPFVSITIAKNLSINNLYAPNTPIPLQYEGRDIDRVQWRVDLRPYTGQSVSFSPGMHSIDLEGYATQVRLPDGTLGDYMPTNTNGITGKDIQVAEVFRAWDLSFEKKAYTGEPLMVAVTTTSDENFGELIDSLTYLVDGKLYKEEKKPLLKSITVSGLAAGPHTIGVISTDIFNNQWKIEKPVMLYNPLTLSISRPTEGERISPDTNIVASMQIESGKPELITWRNGSSILANSNNATVSVGKLPAGRQTLSVSARDPLGKIVSASVRFEVQSDFQLNLIQPNRFLETLVGNPVTYLVGVDKVAGSTVNLSDAAKDIHWLVNGQDTNQTGLSYVFDAEQVGLFTIQARYSSNNMVRTTAEQKITVRDIAQPVITKPLNGEMFTYLPMQSIPLEAQGEQGATYTWMIGDTVIAMGAKTSFNPEGRTGLQQIRLVSTSFNKTKESLASIHLKLNTAPNLDLSVPSIQYTGDTLALTASAFDVEDKVTNPNITFSLDGILLQNHTQRILSDADIGAHTLTASTTDSSGTTTTKQAVFNVESNRIPLAIQSPREGETYYKEFAIPLIASLGEGGGPSAKNGTFTWTVQYLDNPAVAKQVLSGNSLSFTGKSLGNAEVILSFVDGKGKERARQKVSFQIKSEPLKLSINWPHGSVVNASQALHPQLLGLPDNVGNGTVFWNLNGMPLASISDLKAPDFPGFYTLSSQYVTEISSDKASIGFTVNGKPSITITSPLASEPYKAGSPVVLSAKTEDDQSLIPTIVWTKEDQTILGEGNPLILESPEAGLTKITATATDSYGAKGMATVTMQVYNPISDITCFVNNGQPTYLVDQNTPPLTLKTLFSGGINPLVTWRLQQDNRYMEKTGKEAYFVFGELSQFARNPAMLTVLVTDTSTAGGTSGEIYRKDFPILLTSEATAMITSPIAGDVQRIGTDVPLQMALTGFKAPLFTIMVNGKVVNTKFEPLEGNLLYQGILEKSLFSAEGVYEIVVTVSENGIVKSDALSLNLYGMRTGIFVDDAPQAFALSGESKRIEAVVSNLPTMDAIQWRTDLQAEPVATGPILDLKEAGLKPGNRSITVEALSGEEVLSSFTFPLKVTGLMSIKVEPDENLMILMRGAKVKLSASAQDTEGNELPQEAITWTSHLDGLVATAKVLDFSLLPNLKAGVHVFTITATGIDGSTVSVLKQVQVNVEAAQPVQDQMQASGNGGQPNGIQIPQGPILNMEPPPVMDFGAGTPIQNAAPPSYFSDPFGPGPGGNPIPNDLSSGMSSFFNSYGGGMGGFGGNMGAFGGPGF</sequence>
<evidence type="ECO:0000256" key="1">
    <source>
        <dbReference type="ARBA" id="ARBA00022729"/>
    </source>
</evidence>
<dbReference type="PANTHER" id="PTHR44427:SF5">
    <property type="entry name" value="V-SET AND IMMUNOGLOBULIN DOMAIN-CONTAINING PROTEIN 10-LIKE"/>
    <property type="match status" value="1"/>
</dbReference>
<name>G8QRD7_SPHPG</name>
<organism evidence="3 4">
    <name type="scientific">Sphaerochaeta pleomorpha (strain ATCC BAA-1885 / DSM 22778 / Grapes)</name>
    <dbReference type="NCBI Taxonomy" id="158190"/>
    <lineage>
        <taxon>Bacteria</taxon>
        <taxon>Pseudomonadati</taxon>
        <taxon>Spirochaetota</taxon>
        <taxon>Spirochaetia</taxon>
        <taxon>Spirochaetales</taxon>
        <taxon>Sphaerochaetaceae</taxon>
        <taxon>Sphaerochaeta</taxon>
    </lineage>
</organism>
<dbReference type="OrthoDB" id="1521709at2"/>
<evidence type="ECO:0008006" key="5">
    <source>
        <dbReference type="Google" id="ProtNLM"/>
    </source>
</evidence>
<dbReference type="HOGENOM" id="CLU_230264_0_0_12"/>
<dbReference type="InterPro" id="IPR013783">
    <property type="entry name" value="Ig-like_fold"/>
</dbReference>
<dbReference type="KEGG" id="sgp:SpiGrapes_0965"/>
<dbReference type="RefSeq" id="WP_014269639.1">
    <property type="nucleotide sequence ID" value="NC_016633.1"/>
</dbReference>
<accession>G8QRD7</accession>
<dbReference type="SUPFAM" id="SSF49299">
    <property type="entry name" value="PKD domain"/>
    <property type="match status" value="1"/>
</dbReference>
<keyword evidence="2" id="KW-0325">Glycoprotein</keyword>
<dbReference type="Gene3D" id="2.60.40.10">
    <property type="entry name" value="Immunoglobulins"/>
    <property type="match status" value="1"/>
</dbReference>
<keyword evidence="1" id="KW-0732">Signal</keyword>
<dbReference type="STRING" id="158190.SpiGrapes_0965"/>
<evidence type="ECO:0000313" key="4">
    <source>
        <dbReference type="Proteomes" id="UP000005632"/>
    </source>
</evidence>
<evidence type="ECO:0000313" key="3">
    <source>
        <dbReference type="EMBL" id="AEV28790.1"/>
    </source>
</evidence>
<protein>
    <recommendedName>
        <fullName evidence="5">Ig-like domain-containing protein</fullName>
    </recommendedName>
</protein>